<protein>
    <recommendedName>
        <fullName evidence="1">PPi-type phosphoenolpyruvate carboxykinase lobe 2 domain-containing protein</fullName>
    </recommendedName>
</protein>
<dbReference type="AlphaFoldDB" id="A0A841R9V2"/>
<gene>
    <name evidence="2" type="ORF">HNR50_003833</name>
</gene>
<dbReference type="InterPro" id="IPR058710">
    <property type="entry name" value="PEPCK_lobe_2"/>
</dbReference>
<reference evidence="2 3" key="1">
    <citation type="submission" date="2020-08" db="EMBL/GenBank/DDBJ databases">
        <title>Genomic Encyclopedia of Type Strains, Phase IV (KMG-IV): sequencing the most valuable type-strain genomes for metagenomic binning, comparative biology and taxonomic classification.</title>
        <authorList>
            <person name="Goeker M."/>
        </authorList>
    </citation>
    <scope>NUCLEOTIDE SEQUENCE [LARGE SCALE GENOMIC DNA]</scope>
    <source>
        <strain evidence="2 3">DSM 2461</strain>
    </source>
</reference>
<proteinExistence type="predicted"/>
<dbReference type="Pfam" id="PF26300">
    <property type="entry name" value="PEPCK_PPi_lobe_2"/>
    <property type="match status" value="1"/>
</dbReference>
<accession>A0A841R9V2</accession>
<comment type="caution">
    <text evidence="2">The sequence shown here is derived from an EMBL/GenBank/DDBJ whole genome shotgun (WGS) entry which is preliminary data.</text>
</comment>
<keyword evidence="3" id="KW-1185">Reference proteome</keyword>
<evidence type="ECO:0000313" key="3">
    <source>
        <dbReference type="Proteomes" id="UP000587760"/>
    </source>
</evidence>
<feature type="non-terminal residue" evidence="2">
    <location>
        <position position="932"/>
    </location>
</feature>
<feature type="domain" description="PPi-type phosphoenolpyruvate carboxykinase lobe 2" evidence="1">
    <location>
        <begin position="516"/>
        <end position="627"/>
    </location>
</feature>
<dbReference type="Proteomes" id="UP000587760">
    <property type="component" value="Unassembled WGS sequence"/>
</dbReference>
<dbReference type="EMBL" id="JACHGJ010000010">
    <property type="protein sequence ID" value="MBB6482144.1"/>
    <property type="molecule type" value="Genomic_DNA"/>
</dbReference>
<evidence type="ECO:0000259" key="1">
    <source>
        <dbReference type="Pfam" id="PF26300"/>
    </source>
</evidence>
<sequence length="932" mass="104338">MDKIRTLGIIGSGDAPVERERIIRYINLKLASLGLPVQDTQDSSELEIARDLIENYKEKNRLLSTYLCPVDQRIQNFLDRYLDDLNLDSKPELPTDSLVLDRYGLARELSLPPEKNEFITDIISSYRVKQGVLNNPKNDRRTTKGSFHVAEGGLPVPFDKKSVPKQTFAALLSKAINDAPADLKVLPFTSEQDEKARVFLSLLLRPVVVPEVEGFTPRKTMEIRFFAPGNLVSNLDFVESIFGNAGDPYLPEHDAALDPEHWTGHTGCVILAPHLIETTKKEVGLPHISEATDRQKAEGMCWESEEELYNDGSPFKLTARDESGVIVTLIADNYFGYSKKEVKTQIGYSANLLGLAEEEHAGGALAFPSFNLGAQFLPDTNMHFLHLEKDHSFDNFKAVLGEDFVEQKEGYGIDRNFSNIIYIPEDARIDLETQKAHWTHEGKKRSLRVLPDNIYVHPSGYKVRMEKHPASPAWRLVGTVAEGTFCHKPCTVSGGGKSEISKSISDAMTYGSVFIGDFKTDMDKAEEIINYNYGERFKPEYRKTLKPGHTTRPLLSEERSLGSVIKLLSPSSNNTDEFNQWLATIPLRVKALVFVVKRFYQPEWGKNWRDKFSVDIINSEPGHVLKFENRELVGSYLKVGTDKNGSWVTNKLRLDFMPAVKVQMEDDISASIVVPSREVQGLSETNTYPSIKIVENCENRFFQRPDDAIHRGLDKQAEADLASRGNFICNFEPLNKENAVDLYEKTAGYYAYTEPMRKVIKKFAQKGKEGEYFISSSHPRIVDGVPTKNQRYLQLRPDHVDGTSKYLGEVGMRLFRKIPAGSPLSVPVNAILAGRRNNPADHKAGIRPLAVYGPIHFQELPELFMDFICSLTGKSPSTTGAGSEGALTKAPFNALTATTDLNNALLSFILTGYNGFTSAAGYIGTDYKVDHD</sequence>
<name>A0A841R9V2_9SPIO</name>
<dbReference type="RefSeq" id="WP_184748380.1">
    <property type="nucleotide sequence ID" value="NZ_JACHGJ010000010.1"/>
</dbReference>
<organism evidence="2 3">
    <name type="scientific">Spirochaeta isovalerica</name>
    <dbReference type="NCBI Taxonomy" id="150"/>
    <lineage>
        <taxon>Bacteria</taxon>
        <taxon>Pseudomonadati</taxon>
        <taxon>Spirochaetota</taxon>
        <taxon>Spirochaetia</taxon>
        <taxon>Spirochaetales</taxon>
        <taxon>Spirochaetaceae</taxon>
        <taxon>Spirochaeta</taxon>
    </lineage>
</organism>
<evidence type="ECO:0000313" key="2">
    <source>
        <dbReference type="EMBL" id="MBB6482144.1"/>
    </source>
</evidence>